<reference evidence="1 2" key="1">
    <citation type="submission" date="2019-05" db="EMBL/GenBank/DDBJ databases">
        <title>Another draft genome of Portunus trituberculatus and its Hox gene families provides insights of decapod evolution.</title>
        <authorList>
            <person name="Jeong J.-H."/>
            <person name="Song I."/>
            <person name="Kim S."/>
            <person name="Choi T."/>
            <person name="Kim D."/>
            <person name="Ryu S."/>
            <person name="Kim W."/>
        </authorList>
    </citation>
    <scope>NUCLEOTIDE SEQUENCE [LARGE SCALE GENOMIC DNA]</scope>
    <source>
        <tissue evidence="1">Muscle</tissue>
    </source>
</reference>
<dbReference type="EMBL" id="VSRR010014862">
    <property type="protein sequence ID" value="MPC57528.1"/>
    <property type="molecule type" value="Genomic_DNA"/>
</dbReference>
<organism evidence="1 2">
    <name type="scientific">Portunus trituberculatus</name>
    <name type="common">Swimming crab</name>
    <name type="synonym">Neptunus trituberculatus</name>
    <dbReference type="NCBI Taxonomy" id="210409"/>
    <lineage>
        <taxon>Eukaryota</taxon>
        <taxon>Metazoa</taxon>
        <taxon>Ecdysozoa</taxon>
        <taxon>Arthropoda</taxon>
        <taxon>Crustacea</taxon>
        <taxon>Multicrustacea</taxon>
        <taxon>Malacostraca</taxon>
        <taxon>Eumalacostraca</taxon>
        <taxon>Eucarida</taxon>
        <taxon>Decapoda</taxon>
        <taxon>Pleocyemata</taxon>
        <taxon>Brachyura</taxon>
        <taxon>Eubrachyura</taxon>
        <taxon>Portunoidea</taxon>
        <taxon>Portunidae</taxon>
        <taxon>Portuninae</taxon>
        <taxon>Portunus</taxon>
    </lineage>
</organism>
<dbReference type="AlphaFoldDB" id="A0A5B7GKI9"/>
<accession>A0A5B7GKI9</accession>
<proteinExistence type="predicted"/>
<evidence type="ECO:0000313" key="1">
    <source>
        <dbReference type="EMBL" id="MPC57528.1"/>
    </source>
</evidence>
<comment type="caution">
    <text evidence="1">The sequence shown here is derived from an EMBL/GenBank/DDBJ whole genome shotgun (WGS) entry which is preliminary data.</text>
</comment>
<gene>
    <name evidence="1" type="ORF">E2C01_051510</name>
</gene>
<name>A0A5B7GKI9_PORTR</name>
<keyword evidence="2" id="KW-1185">Reference proteome</keyword>
<dbReference type="Proteomes" id="UP000324222">
    <property type="component" value="Unassembled WGS sequence"/>
</dbReference>
<sequence>MTPSPRQIACRILSLHLYVKYVEVSGCLCLYVNAGSSAVVMWLSPEISIRLGSLFTVAAMGEEDEEEEEEGLGKVLIVWEVK</sequence>
<evidence type="ECO:0000313" key="2">
    <source>
        <dbReference type="Proteomes" id="UP000324222"/>
    </source>
</evidence>
<protein>
    <submittedName>
        <fullName evidence="1">Uncharacterized protein</fullName>
    </submittedName>
</protein>